<dbReference type="SUPFAM" id="SSF55874">
    <property type="entry name" value="ATPase domain of HSP90 chaperone/DNA topoisomerase II/histidine kinase"/>
    <property type="match status" value="1"/>
</dbReference>
<evidence type="ECO:0000256" key="3">
    <source>
        <dbReference type="ARBA" id="ARBA00022553"/>
    </source>
</evidence>
<accession>A0A6G8KU25</accession>
<dbReference type="GO" id="GO:0016020">
    <property type="term" value="C:membrane"/>
    <property type="evidence" value="ECO:0007669"/>
    <property type="project" value="InterPro"/>
</dbReference>
<keyword evidence="6" id="KW-0418">Kinase</keyword>
<keyword evidence="3" id="KW-0597">Phosphoprotein</keyword>
<sequence>MNSPPIPAQAHHSWPRPSELAAAVPGALVAGLYVLIAAESGSLVDWLLAATACCFVPALAYWRRALLPAGIAIGVLLAIWAVAFWTALPYNTGITPFLLTAPLVVFAWTRWAPAPAAGWVALAIACAGAFASPAMYMPLPDTGFDYYLWRVITHWAVLAAVFLAARSMRTAALAAEQRTRDAEQAAAAAERERIARELHDVLAHGLTLIRAQAHAGQVTARTDPEAAVASLTQIASAAGQSLSDVRAFVTLLRETDGAPEPAPAGSAAALPSADLTALPQVVTAFTATGMHVGAALPPAEELAAAQATLPLAVRLAVRRIIQEALTNARRHAPEEALTELQLDIGEHEIRITADTTPVATTPPRSSGSTAARRAEHGWGLTGLAERTALLGGTLTAGPTPAPGFHLGARIPTRQVST</sequence>
<dbReference type="GO" id="GO:0000155">
    <property type="term" value="F:phosphorelay sensor kinase activity"/>
    <property type="evidence" value="ECO:0007669"/>
    <property type="project" value="InterPro"/>
</dbReference>
<gene>
    <name evidence="11" type="ORF">EW640_02770</name>
</gene>
<evidence type="ECO:0000259" key="10">
    <source>
        <dbReference type="Pfam" id="PF07730"/>
    </source>
</evidence>
<evidence type="ECO:0000256" key="8">
    <source>
        <dbReference type="ARBA" id="ARBA00023012"/>
    </source>
</evidence>
<keyword evidence="4" id="KW-0808">Transferase</keyword>
<feature type="transmembrane region" description="Helical" evidence="9">
    <location>
        <begin position="69"/>
        <end position="87"/>
    </location>
</feature>
<dbReference type="PANTHER" id="PTHR24421">
    <property type="entry name" value="NITRATE/NITRITE SENSOR PROTEIN NARX-RELATED"/>
    <property type="match status" value="1"/>
</dbReference>
<dbReference type="Proteomes" id="UP000501518">
    <property type="component" value="Chromosome"/>
</dbReference>
<keyword evidence="5" id="KW-0547">Nucleotide-binding</keyword>
<feature type="transmembrane region" description="Helical" evidence="9">
    <location>
        <begin position="93"/>
        <end position="109"/>
    </location>
</feature>
<evidence type="ECO:0000256" key="9">
    <source>
        <dbReference type="SAM" id="Phobius"/>
    </source>
</evidence>
<reference evidence="11 12" key="1">
    <citation type="submission" date="2019-02" db="EMBL/GenBank/DDBJ databases">
        <title>Complete Genome Sequence and Methylome Analysis of Brevibacterium luteolum NEB1784.</title>
        <authorList>
            <person name="Fomenkov A."/>
            <person name="Roberts R.J."/>
        </authorList>
    </citation>
    <scope>NUCLEOTIDE SEQUENCE [LARGE SCALE GENOMIC DNA]</scope>
    <source>
        <strain evidence="11 12">NEB1784</strain>
    </source>
</reference>
<keyword evidence="9" id="KW-1133">Transmembrane helix</keyword>
<dbReference type="Pfam" id="PF07730">
    <property type="entry name" value="HisKA_3"/>
    <property type="match status" value="1"/>
</dbReference>
<evidence type="ECO:0000256" key="1">
    <source>
        <dbReference type="ARBA" id="ARBA00000085"/>
    </source>
</evidence>
<dbReference type="AlphaFoldDB" id="A0A6G8KU25"/>
<dbReference type="CDD" id="cd16917">
    <property type="entry name" value="HATPase_UhpB-NarQ-NarX-like"/>
    <property type="match status" value="1"/>
</dbReference>
<feature type="transmembrane region" description="Helical" evidence="9">
    <location>
        <begin position="147"/>
        <end position="165"/>
    </location>
</feature>
<evidence type="ECO:0000256" key="2">
    <source>
        <dbReference type="ARBA" id="ARBA00012438"/>
    </source>
</evidence>
<dbReference type="Gene3D" id="3.30.565.10">
    <property type="entry name" value="Histidine kinase-like ATPase, C-terminal domain"/>
    <property type="match status" value="1"/>
</dbReference>
<keyword evidence="9" id="KW-0812">Transmembrane</keyword>
<keyword evidence="7" id="KW-0067">ATP-binding</keyword>
<feature type="domain" description="Signal transduction histidine kinase subgroup 3 dimerisation and phosphoacceptor" evidence="10">
    <location>
        <begin position="190"/>
        <end position="256"/>
    </location>
</feature>
<protein>
    <recommendedName>
        <fullName evidence="2">histidine kinase</fullName>
        <ecNumber evidence="2">2.7.13.3</ecNumber>
    </recommendedName>
</protein>
<proteinExistence type="predicted"/>
<dbReference type="EC" id="2.7.13.3" evidence="2"/>
<dbReference type="Gene3D" id="1.20.5.1930">
    <property type="match status" value="1"/>
</dbReference>
<dbReference type="KEGG" id="blut:EW640_02770"/>
<evidence type="ECO:0000313" key="12">
    <source>
        <dbReference type="Proteomes" id="UP000501518"/>
    </source>
</evidence>
<evidence type="ECO:0000256" key="7">
    <source>
        <dbReference type="ARBA" id="ARBA00022840"/>
    </source>
</evidence>
<dbReference type="InterPro" id="IPR050482">
    <property type="entry name" value="Sensor_HK_TwoCompSys"/>
</dbReference>
<keyword evidence="8" id="KW-0902">Two-component regulatory system</keyword>
<evidence type="ECO:0000256" key="5">
    <source>
        <dbReference type="ARBA" id="ARBA00022741"/>
    </source>
</evidence>
<organism evidence="11 12">
    <name type="scientific">Brevibacterium luteolum</name>
    <dbReference type="NCBI Taxonomy" id="199591"/>
    <lineage>
        <taxon>Bacteria</taxon>
        <taxon>Bacillati</taxon>
        <taxon>Actinomycetota</taxon>
        <taxon>Actinomycetes</taxon>
        <taxon>Micrococcales</taxon>
        <taxon>Brevibacteriaceae</taxon>
        <taxon>Brevibacterium</taxon>
    </lineage>
</organism>
<dbReference type="PANTHER" id="PTHR24421:SF10">
    <property type="entry name" value="NITRATE_NITRITE SENSOR PROTEIN NARQ"/>
    <property type="match status" value="1"/>
</dbReference>
<dbReference type="InterPro" id="IPR011712">
    <property type="entry name" value="Sig_transdc_His_kin_sub3_dim/P"/>
</dbReference>
<dbReference type="GO" id="GO:0046983">
    <property type="term" value="F:protein dimerization activity"/>
    <property type="evidence" value="ECO:0007669"/>
    <property type="project" value="InterPro"/>
</dbReference>
<dbReference type="GO" id="GO:0005524">
    <property type="term" value="F:ATP binding"/>
    <property type="evidence" value="ECO:0007669"/>
    <property type="project" value="UniProtKB-KW"/>
</dbReference>
<dbReference type="RefSeq" id="WP_165882845.1">
    <property type="nucleotide sequence ID" value="NZ_CP035810.1"/>
</dbReference>
<feature type="transmembrane region" description="Helical" evidence="9">
    <location>
        <begin position="44"/>
        <end position="62"/>
    </location>
</feature>
<feature type="transmembrane region" description="Helical" evidence="9">
    <location>
        <begin position="20"/>
        <end position="38"/>
    </location>
</feature>
<keyword evidence="9" id="KW-0472">Membrane</keyword>
<dbReference type="InterPro" id="IPR036890">
    <property type="entry name" value="HATPase_C_sf"/>
</dbReference>
<feature type="transmembrane region" description="Helical" evidence="9">
    <location>
        <begin position="116"/>
        <end position="135"/>
    </location>
</feature>
<comment type="catalytic activity">
    <reaction evidence="1">
        <text>ATP + protein L-histidine = ADP + protein N-phospho-L-histidine.</text>
        <dbReference type="EC" id="2.7.13.3"/>
    </reaction>
</comment>
<dbReference type="EMBL" id="CP035810">
    <property type="protein sequence ID" value="QIN28317.1"/>
    <property type="molecule type" value="Genomic_DNA"/>
</dbReference>
<evidence type="ECO:0000313" key="11">
    <source>
        <dbReference type="EMBL" id="QIN28317.1"/>
    </source>
</evidence>
<evidence type="ECO:0000256" key="4">
    <source>
        <dbReference type="ARBA" id="ARBA00022679"/>
    </source>
</evidence>
<name>A0A6G8KU25_9MICO</name>
<evidence type="ECO:0000256" key="6">
    <source>
        <dbReference type="ARBA" id="ARBA00022777"/>
    </source>
</evidence>